<dbReference type="SUPFAM" id="SSF46689">
    <property type="entry name" value="Homeodomain-like"/>
    <property type="match status" value="2"/>
</dbReference>
<dbReference type="PROSITE" id="PS00041">
    <property type="entry name" value="HTH_ARAC_FAMILY_1"/>
    <property type="match status" value="1"/>
</dbReference>
<evidence type="ECO:0000259" key="4">
    <source>
        <dbReference type="PROSITE" id="PS01124"/>
    </source>
</evidence>
<gene>
    <name evidence="5" type="ORF">ACFQ4O_01600</name>
</gene>
<dbReference type="Proteomes" id="UP001597171">
    <property type="component" value="Unassembled WGS sequence"/>
</dbReference>
<name>A0ABW3Z347_9HYPH</name>
<dbReference type="InterPro" id="IPR018062">
    <property type="entry name" value="HTH_AraC-typ_CS"/>
</dbReference>
<evidence type="ECO:0000256" key="1">
    <source>
        <dbReference type="ARBA" id="ARBA00023015"/>
    </source>
</evidence>
<protein>
    <submittedName>
        <fullName evidence="5">Helix-turn-helix transcriptional regulator</fullName>
    </submittedName>
</protein>
<keyword evidence="1" id="KW-0805">Transcription regulation</keyword>
<dbReference type="Pfam" id="PF12833">
    <property type="entry name" value="HTH_18"/>
    <property type="match status" value="1"/>
</dbReference>
<dbReference type="PANTHER" id="PTHR47893:SF1">
    <property type="entry name" value="REGULATORY PROTEIN PCHR"/>
    <property type="match status" value="1"/>
</dbReference>
<dbReference type="InterPro" id="IPR053142">
    <property type="entry name" value="PchR_regulatory_protein"/>
</dbReference>
<dbReference type="Gene3D" id="1.10.10.60">
    <property type="entry name" value="Homeodomain-like"/>
    <property type="match status" value="1"/>
</dbReference>
<evidence type="ECO:0000256" key="3">
    <source>
        <dbReference type="ARBA" id="ARBA00023163"/>
    </source>
</evidence>
<keyword evidence="3" id="KW-0804">Transcription</keyword>
<evidence type="ECO:0000256" key="2">
    <source>
        <dbReference type="ARBA" id="ARBA00023125"/>
    </source>
</evidence>
<evidence type="ECO:0000313" key="5">
    <source>
        <dbReference type="EMBL" id="MFD1330689.1"/>
    </source>
</evidence>
<keyword evidence="2" id="KW-0238">DNA-binding</keyword>
<dbReference type="PANTHER" id="PTHR47893">
    <property type="entry name" value="REGULATORY PROTEIN PCHR"/>
    <property type="match status" value="1"/>
</dbReference>
<dbReference type="SMART" id="SM00342">
    <property type="entry name" value="HTH_ARAC"/>
    <property type="match status" value="1"/>
</dbReference>
<dbReference type="EMBL" id="JBHTMX010000004">
    <property type="protein sequence ID" value="MFD1330689.1"/>
    <property type="molecule type" value="Genomic_DNA"/>
</dbReference>
<organism evidence="5 6">
    <name type="scientific">Methylopila musalis</name>
    <dbReference type="NCBI Taxonomy" id="1134781"/>
    <lineage>
        <taxon>Bacteria</taxon>
        <taxon>Pseudomonadati</taxon>
        <taxon>Pseudomonadota</taxon>
        <taxon>Alphaproteobacteria</taxon>
        <taxon>Hyphomicrobiales</taxon>
        <taxon>Methylopilaceae</taxon>
        <taxon>Methylopila</taxon>
    </lineage>
</organism>
<feature type="domain" description="HTH araC/xylS-type" evidence="4">
    <location>
        <begin position="215"/>
        <end position="313"/>
    </location>
</feature>
<evidence type="ECO:0000313" key="6">
    <source>
        <dbReference type="Proteomes" id="UP001597171"/>
    </source>
</evidence>
<proteinExistence type="predicted"/>
<dbReference type="InterPro" id="IPR009057">
    <property type="entry name" value="Homeodomain-like_sf"/>
</dbReference>
<keyword evidence="6" id="KW-1185">Reference proteome</keyword>
<dbReference type="RefSeq" id="WP_378773871.1">
    <property type="nucleotide sequence ID" value="NZ_JBHTMX010000004.1"/>
</dbReference>
<accession>A0ABW3Z347</accession>
<sequence length="317" mass="34693">MIAETLSQNLVTYDAGVDRVENSVARGLMLAKQVQPGLFASGYDLKYLVDVRLEVEETPSIFCGVLISGDDGELDISGYGSLTLPRSCPIVMGFGGGARCIGNCRAGTHCAGAGFRLYPSFFESIRDEEEGVQLEPLRAMLTDAFMLRWLPPSARLIELARLSLGNPYVGALSRLFLQGCALAFIAETARLLAEHDSDDDAPSHGLSEVEYERVMALTKIIDDSIVDPPSLAQMGRSAGINTTTLTRQFRQVHGVTIFEYIRNRRLELARDLLRSRPMQVSQVGYLVGFGNPAAFATAYRRRYGFPPSCEKVAAGRI</sequence>
<comment type="caution">
    <text evidence="5">The sequence shown here is derived from an EMBL/GenBank/DDBJ whole genome shotgun (WGS) entry which is preliminary data.</text>
</comment>
<dbReference type="InterPro" id="IPR018060">
    <property type="entry name" value="HTH_AraC"/>
</dbReference>
<reference evidence="6" key="1">
    <citation type="journal article" date="2019" name="Int. J. Syst. Evol. Microbiol.">
        <title>The Global Catalogue of Microorganisms (GCM) 10K type strain sequencing project: providing services to taxonomists for standard genome sequencing and annotation.</title>
        <authorList>
            <consortium name="The Broad Institute Genomics Platform"/>
            <consortium name="The Broad Institute Genome Sequencing Center for Infectious Disease"/>
            <person name="Wu L."/>
            <person name="Ma J."/>
        </authorList>
    </citation>
    <scope>NUCLEOTIDE SEQUENCE [LARGE SCALE GENOMIC DNA]</scope>
    <source>
        <strain evidence="6">CCUG 61696</strain>
    </source>
</reference>
<dbReference type="PROSITE" id="PS01124">
    <property type="entry name" value="HTH_ARAC_FAMILY_2"/>
    <property type="match status" value="1"/>
</dbReference>